<dbReference type="InterPro" id="IPR007110">
    <property type="entry name" value="Ig-like_dom"/>
</dbReference>
<protein>
    <submittedName>
        <fullName evidence="2">Ig-like domain-containing protein</fullName>
    </submittedName>
</protein>
<evidence type="ECO:0000313" key="3">
    <source>
        <dbReference type="Proteomes" id="UP000005237"/>
    </source>
</evidence>
<sequence>MSRNIRMNEHGRISMKNQYRDILKYRWKKDGKLFLPSMFPEKVVQKPGEGSLVFSRLDETDAGLYQCEAENSNGTAVDRPVRVQETWIRHFASGEPEVVVVEVGDPYQRNCTPPASNPNARVYWILMGKEPGHFETISSSHISSNEQAVFW</sequence>
<evidence type="ECO:0000259" key="1">
    <source>
        <dbReference type="PROSITE" id="PS50835"/>
    </source>
</evidence>
<dbReference type="AlphaFoldDB" id="A0A8R1I3H8"/>
<dbReference type="Gene3D" id="2.60.40.10">
    <property type="entry name" value="Immunoglobulins"/>
    <property type="match status" value="1"/>
</dbReference>
<reference evidence="3" key="1">
    <citation type="submission" date="2010-08" db="EMBL/GenBank/DDBJ databases">
        <authorList>
            <consortium name="Caenorhabditis japonica Sequencing Consortium"/>
            <person name="Wilson R.K."/>
        </authorList>
    </citation>
    <scope>NUCLEOTIDE SEQUENCE [LARGE SCALE GENOMIC DNA]</scope>
    <source>
        <strain evidence="3">DF5081</strain>
    </source>
</reference>
<dbReference type="Proteomes" id="UP000005237">
    <property type="component" value="Unassembled WGS sequence"/>
</dbReference>
<feature type="domain" description="Ig-like" evidence="1">
    <location>
        <begin position="25"/>
        <end position="84"/>
    </location>
</feature>
<dbReference type="EnsemblMetazoa" id="CJA20274c.1">
    <property type="protein sequence ID" value="CJA20274c.1"/>
    <property type="gene ID" value="WBGene00175846"/>
</dbReference>
<evidence type="ECO:0000313" key="2">
    <source>
        <dbReference type="EnsemblMetazoa" id="CJA20274c.1"/>
    </source>
</evidence>
<dbReference type="InterPro" id="IPR013783">
    <property type="entry name" value="Ig-like_fold"/>
</dbReference>
<dbReference type="InterPro" id="IPR036179">
    <property type="entry name" value="Ig-like_dom_sf"/>
</dbReference>
<accession>A0A8R1I3H8</accession>
<name>A0A8R1I3H8_CAEJA</name>
<reference evidence="2" key="2">
    <citation type="submission" date="2022-06" db="UniProtKB">
        <authorList>
            <consortium name="EnsemblMetazoa"/>
        </authorList>
    </citation>
    <scope>IDENTIFICATION</scope>
    <source>
        <strain evidence="2">DF5081</strain>
    </source>
</reference>
<dbReference type="SUPFAM" id="SSF48726">
    <property type="entry name" value="Immunoglobulin"/>
    <property type="match status" value="1"/>
</dbReference>
<proteinExistence type="predicted"/>
<dbReference type="PROSITE" id="PS50835">
    <property type="entry name" value="IG_LIKE"/>
    <property type="match status" value="1"/>
</dbReference>
<organism evidence="2 3">
    <name type="scientific">Caenorhabditis japonica</name>
    <dbReference type="NCBI Taxonomy" id="281687"/>
    <lineage>
        <taxon>Eukaryota</taxon>
        <taxon>Metazoa</taxon>
        <taxon>Ecdysozoa</taxon>
        <taxon>Nematoda</taxon>
        <taxon>Chromadorea</taxon>
        <taxon>Rhabditida</taxon>
        <taxon>Rhabditina</taxon>
        <taxon>Rhabditomorpha</taxon>
        <taxon>Rhabditoidea</taxon>
        <taxon>Rhabditidae</taxon>
        <taxon>Peloderinae</taxon>
        <taxon>Caenorhabditis</taxon>
    </lineage>
</organism>
<keyword evidence="3" id="KW-1185">Reference proteome</keyword>